<dbReference type="RefSeq" id="WP_193327059.1">
    <property type="nucleotide sequence ID" value="NZ_CP053291.1"/>
</dbReference>
<feature type="transmembrane region" description="Helical" evidence="1">
    <location>
        <begin position="297"/>
        <end position="325"/>
    </location>
</feature>
<feature type="transmembrane region" description="Helical" evidence="1">
    <location>
        <begin position="32"/>
        <end position="54"/>
    </location>
</feature>
<feature type="transmembrane region" description="Helical" evidence="1">
    <location>
        <begin position="61"/>
        <end position="83"/>
    </location>
</feature>
<dbReference type="Proteomes" id="UP000595053">
    <property type="component" value="Chromosome"/>
</dbReference>
<feature type="transmembrane region" description="Helical" evidence="1">
    <location>
        <begin position="103"/>
        <end position="124"/>
    </location>
</feature>
<feature type="transmembrane region" description="Helical" evidence="1">
    <location>
        <begin position="196"/>
        <end position="219"/>
    </location>
</feature>
<gene>
    <name evidence="2" type="ORF">INS88_07885</name>
</gene>
<keyword evidence="1" id="KW-1133">Transmembrane helix</keyword>
<keyword evidence="1" id="KW-0812">Transmembrane</keyword>
<organism evidence="2 3">
    <name type="scientific">Trueperella pecoris</name>
    <dbReference type="NCBI Taxonomy" id="2733571"/>
    <lineage>
        <taxon>Bacteria</taxon>
        <taxon>Bacillati</taxon>
        <taxon>Actinomycetota</taxon>
        <taxon>Actinomycetes</taxon>
        <taxon>Actinomycetales</taxon>
        <taxon>Actinomycetaceae</taxon>
        <taxon>Trueperella</taxon>
    </lineage>
</organism>
<evidence type="ECO:0000313" key="3">
    <source>
        <dbReference type="Proteomes" id="UP000595053"/>
    </source>
</evidence>
<proteinExistence type="predicted"/>
<accession>A0A7M1QUJ3</accession>
<feature type="transmembrane region" description="Helical" evidence="1">
    <location>
        <begin position="460"/>
        <end position="479"/>
    </location>
</feature>
<feature type="transmembrane region" description="Helical" evidence="1">
    <location>
        <begin position="393"/>
        <end position="410"/>
    </location>
</feature>
<sequence length="630" mass="69961">MMSYVLGAFVLAVFTTLFYGFGAALRKDAGGFAANLVVGYIGHSLLVALLVVPLQLLQAPFLAVVGSVSAVMAVTVAFTVVRWQREGLWDSGPGIKRLVGESYFLFLIAFSLMVIYLLQTDLIWNNNHTDDGFYLVKSATLPYLDQPFSTIYGTGFLDTSAAFNTYHLSSIQAEMSVYIYALNIDPVFFMRGVLNFFHYLLAAASVAWFAETLATGAFLNLQRSWAQYTSAILLLLSFEFRSMDAWRLLSAQDLWQFNGAMWYGGSIVRVMGILWMITPFLNAKRIGVREIAQAMVIGVVLISKAVAAAPIIVIAGLSYLFAFIATSIRRRYIATIGLAVGVVIAGYAVNNQPEIDALIVSNVLRNITSPLLWLSALSLLTGLIIFRTTPLRRVVLIFVGLLAFMVIPEVNDIFETASVFDFVALRAQTTVYYTLTITGAVCVGMIVARYAERRFTALHYGLAFMLGVGSVASTVPAYGNPFGTLSAMASYPFLMPSDTAALSKKLEEMSQGHNLDAIVPEWVELRHRRHYVATVVRTYAPHVRSISAITRFGSSDSPDYPEWWMAAQSTYDAFIADPTEETYHVFSQILKRYPIDVVVMPHDGFEKFKAEDNFLSVDRVGDYRIYQRTR</sequence>
<feature type="transmembrane region" description="Helical" evidence="1">
    <location>
        <begin position="430"/>
        <end position="448"/>
    </location>
</feature>
<feature type="transmembrane region" description="Helical" evidence="1">
    <location>
        <begin position="370"/>
        <end position="386"/>
    </location>
</feature>
<evidence type="ECO:0000256" key="1">
    <source>
        <dbReference type="SAM" id="Phobius"/>
    </source>
</evidence>
<dbReference type="AlphaFoldDB" id="A0A7M1QUJ3"/>
<keyword evidence="1" id="KW-0472">Membrane</keyword>
<feature type="transmembrane region" description="Helical" evidence="1">
    <location>
        <begin position="332"/>
        <end position="350"/>
    </location>
</feature>
<reference evidence="2 3" key="1">
    <citation type="submission" date="2020-10" db="EMBL/GenBank/DDBJ databases">
        <title>Trueperella pecoris sp. nov. isolated from bovine and porcine specimens.</title>
        <authorList>
            <person name="Schoenecker L."/>
            <person name="Schnydrig P."/>
            <person name="Brodard I."/>
            <person name="Thomann A."/>
            <person name="Hemphill A."/>
            <person name="Rodriguez-Campos S."/>
            <person name="Perreten V."/>
            <person name="Jores J."/>
            <person name="Kittl S."/>
        </authorList>
    </citation>
    <scope>NUCLEOTIDE SEQUENCE [LARGE SCALE GENOMIC DNA]</scope>
    <source>
        <strain evidence="2 3">15A0121</strain>
    </source>
</reference>
<feature type="transmembrane region" description="Helical" evidence="1">
    <location>
        <begin position="254"/>
        <end position="277"/>
    </location>
</feature>
<evidence type="ECO:0008006" key="4">
    <source>
        <dbReference type="Google" id="ProtNLM"/>
    </source>
</evidence>
<keyword evidence="3" id="KW-1185">Reference proteome</keyword>
<evidence type="ECO:0000313" key="2">
    <source>
        <dbReference type="EMBL" id="QOR45194.1"/>
    </source>
</evidence>
<name>A0A7M1QUJ3_9ACTO</name>
<protein>
    <recommendedName>
        <fullName evidence="4">Chlor_Arch_YYY domain protein</fullName>
    </recommendedName>
</protein>
<dbReference type="EMBL" id="CP063213">
    <property type="protein sequence ID" value="QOR45194.1"/>
    <property type="molecule type" value="Genomic_DNA"/>
</dbReference>